<dbReference type="Proteomes" id="UP000544110">
    <property type="component" value="Unassembled WGS sequence"/>
</dbReference>
<accession>A0A7Y9RUM3</accession>
<dbReference type="EMBL" id="JACCAC010000001">
    <property type="protein sequence ID" value="NYG54872.1"/>
    <property type="molecule type" value="Genomic_DNA"/>
</dbReference>
<dbReference type="AlphaFoldDB" id="A0A7Y9RUM3"/>
<sequence length="116" mass="12592">MDLLFDSRARVLADLQARGMALPAAVSALEEAMVARRWWAEQWPDGEAYVAGLVAQDVQDALIDRGERWPVCVGCPPEAPLHPLHITPELGGPDPHWVCEETSQVVARLGELAAAS</sequence>
<comment type="caution">
    <text evidence="1">The sequence shown here is derived from an EMBL/GenBank/DDBJ whole genome shotgun (WGS) entry which is preliminary data.</text>
</comment>
<gene>
    <name evidence="1" type="ORF">BJ989_001176</name>
</gene>
<protein>
    <submittedName>
        <fullName evidence="1">Uncharacterized protein</fullName>
    </submittedName>
</protein>
<proteinExistence type="predicted"/>
<dbReference type="RefSeq" id="WP_179517413.1">
    <property type="nucleotide sequence ID" value="NZ_JACCAC010000001.1"/>
</dbReference>
<organism evidence="1 2">
    <name type="scientific">Nocardioides perillae</name>
    <dbReference type="NCBI Taxonomy" id="1119534"/>
    <lineage>
        <taxon>Bacteria</taxon>
        <taxon>Bacillati</taxon>
        <taxon>Actinomycetota</taxon>
        <taxon>Actinomycetes</taxon>
        <taxon>Propionibacteriales</taxon>
        <taxon>Nocardioidaceae</taxon>
        <taxon>Nocardioides</taxon>
    </lineage>
</organism>
<evidence type="ECO:0000313" key="1">
    <source>
        <dbReference type="EMBL" id="NYG54872.1"/>
    </source>
</evidence>
<evidence type="ECO:0000313" key="2">
    <source>
        <dbReference type="Proteomes" id="UP000544110"/>
    </source>
</evidence>
<keyword evidence="2" id="KW-1185">Reference proteome</keyword>
<name>A0A7Y9RUM3_9ACTN</name>
<reference evidence="1 2" key="1">
    <citation type="submission" date="2020-07" db="EMBL/GenBank/DDBJ databases">
        <title>Sequencing the genomes of 1000 actinobacteria strains.</title>
        <authorList>
            <person name="Klenk H.-P."/>
        </authorList>
    </citation>
    <scope>NUCLEOTIDE SEQUENCE [LARGE SCALE GENOMIC DNA]</scope>
    <source>
        <strain evidence="1 2">DSM 24552</strain>
    </source>
</reference>